<dbReference type="InterPro" id="IPR039650">
    <property type="entry name" value="HdrA-like"/>
</dbReference>
<reference evidence="6" key="1">
    <citation type="journal article" date="2020" name="mSystems">
        <title>Genome- and Community-Level Interaction Insights into Carbon Utilization and Element Cycling Functions of Hydrothermarchaeota in Hydrothermal Sediment.</title>
        <authorList>
            <person name="Zhou Z."/>
            <person name="Liu Y."/>
            <person name="Xu W."/>
            <person name="Pan J."/>
            <person name="Luo Z.H."/>
            <person name="Li M."/>
        </authorList>
    </citation>
    <scope>NUCLEOTIDE SEQUENCE [LARGE SCALE GENOMIC DNA]</scope>
    <source>
        <strain evidence="6">SpSt-34</strain>
    </source>
</reference>
<evidence type="ECO:0000313" key="6">
    <source>
        <dbReference type="EMBL" id="HEN28072.1"/>
    </source>
</evidence>
<dbReference type="GO" id="GO:0046872">
    <property type="term" value="F:metal ion binding"/>
    <property type="evidence" value="ECO:0007669"/>
    <property type="project" value="UniProtKB-KW"/>
</dbReference>
<sequence length="449" mass="49533">MDKNYLTEPERKIEIVDSADVIVSGGGPAGVAAAISAAREGVSVILLERYGYLGGLATGGLVILIPHLSDGSQQLQIRGFCEEVIKKLDEVDGALHPNWDEIGSDDPNLIQKWLPYFSVVVEGKIRMSVYVDPEKLKCILSKLIADAGVKLYLHSLVCGVVTKDNKIEGLIFESKEGRKGITGKVIIDTTGDGDILASAGEDYVTFDPYDQTVRSSTVALVFRLGNVNTEKFIEFVQSNRDIYTSLMQELEKNIGFRALPMLSWREDVVWVNNWLLGINPLVVRDLTKAELLLRDSMLKILDFLKKKLPGFQKAYVIDSASQLGIRGSRRLIGKYVFSKEDVFSGGKHPDTIAVFPSITHNTSKEHPLVYLPLRCLLPKRIENLIVAGRCFSSDKFANDLFNLIPHCIAMGQAAGVTAAIAVKEGVNVQNVDHSKVKERLKFQGVFLGE</sequence>
<dbReference type="GO" id="GO:0016491">
    <property type="term" value="F:oxidoreductase activity"/>
    <property type="evidence" value="ECO:0007669"/>
    <property type="project" value="UniProtKB-KW"/>
</dbReference>
<evidence type="ECO:0000256" key="5">
    <source>
        <dbReference type="ARBA" id="ARBA00023014"/>
    </source>
</evidence>
<proteinExistence type="predicted"/>
<dbReference type="EMBL" id="DSOL01000150">
    <property type="protein sequence ID" value="HEN28072.1"/>
    <property type="molecule type" value="Genomic_DNA"/>
</dbReference>
<dbReference type="AlphaFoldDB" id="A0A7C2P0Z6"/>
<dbReference type="Gene3D" id="3.50.50.60">
    <property type="entry name" value="FAD/NAD(P)-binding domain"/>
    <property type="match status" value="1"/>
</dbReference>
<gene>
    <name evidence="6" type="ORF">ENQ77_05355</name>
</gene>
<dbReference type="PANTHER" id="PTHR43498">
    <property type="entry name" value="FERREDOXIN:COB-COM HETERODISULFIDE REDUCTASE SUBUNIT A"/>
    <property type="match status" value="1"/>
</dbReference>
<protein>
    <submittedName>
        <fullName evidence="6">FAD-dependent oxidoreductase</fullName>
    </submittedName>
</protein>
<evidence type="ECO:0000256" key="4">
    <source>
        <dbReference type="ARBA" id="ARBA00023004"/>
    </source>
</evidence>
<keyword evidence="5" id="KW-0411">Iron-sulfur</keyword>
<keyword evidence="2" id="KW-0479">Metal-binding</keyword>
<dbReference type="SUPFAM" id="SSF51905">
    <property type="entry name" value="FAD/NAD(P)-binding domain"/>
    <property type="match status" value="1"/>
</dbReference>
<evidence type="ECO:0000256" key="1">
    <source>
        <dbReference type="ARBA" id="ARBA00022485"/>
    </source>
</evidence>
<accession>A0A7C2P0Z6</accession>
<name>A0A7C2P0Z6_UNCW3</name>
<keyword evidence="4" id="KW-0408">Iron</keyword>
<keyword evidence="1" id="KW-0004">4Fe-4S</keyword>
<evidence type="ECO:0000256" key="3">
    <source>
        <dbReference type="ARBA" id="ARBA00023002"/>
    </source>
</evidence>
<dbReference type="PANTHER" id="PTHR43498:SF1">
    <property type="entry name" value="COB--COM HETERODISULFIDE REDUCTASE IRON-SULFUR SUBUNIT A"/>
    <property type="match status" value="1"/>
</dbReference>
<comment type="caution">
    <text evidence="6">The sequence shown here is derived from an EMBL/GenBank/DDBJ whole genome shotgun (WGS) entry which is preliminary data.</text>
</comment>
<evidence type="ECO:0000256" key="2">
    <source>
        <dbReference type="ARBA" id="ARBA00022723"/>
    </source>
</evidence>
<dbReference type="GO" id="GO:0051539">
    <property type="term" value="F:4 iron, 4 sulfur cluster binding"/>
    <property type="evidence" value="ECO:0007669"/>
    <property type="project" value="UniProtKB-KW"/>
</dbReference>
<organism evidence="6">
    <name type="scientific">candidate division WOR-3 bacterium</name>
    <dbReference type="NCBI Taxonomy" id="2052148"/>
    <lineage>
        <taxon>Bacteria</taxon>
        <taxon>Bacteria division WOR-3</taxon>
    </lineage>
</organism>
<dbReference type="Pfam" id="PF12831">
    <property type="entry name" value="FAD_oxidored"/>
    <property type="match status" value="1"/>
</dbReference>
<keyword evidence="3" id="KW-0560">Oxidoreductase</keyword>
<dbReference type="InterPro" id="IPR036188">
    <property type="entry name" value="FAD/NAD-bd_sf"/>
</dbReference>